<evidence type="ECO:0000313" key="17">
    <source>
        <dbReference type="Proteomes" id="UP000184079"/>
    </source>
</evidence>
<dbReference type="InterPro" id="IPR039506">
    <property type="entry name" value="SPOB_a"/>
</dbReference>
<dbReference type="SUPFAM" id="SSF55874">
    <property type="entry name" value="ATPase domain of HSP90 chaperone/DNA topoisomerase II/histidine kinase"/>
    <property type="match status" value="1"/>
</dbReference>
<keyword evidence="5" id="KW-0597">Phosphoprotein</keyword>
<dbReference type="InterPro" id="IPR000014">
    <property type="entry name" value="PAS"/>
</dbReference>
<dbReference type="SUPFAM" id="SSF103190">
    <property type="entry name" value="Sensory domain-like"/>
    <property type="match status" value="1"/>
</dbReference>
<feature type="transmembrane region" description="Helical" evidence="14">
    <location>
        <begin position="228"/>
        <end position="250"/>
    </location>
</feature>
<dbReference type="Pfam" id="PF02518">
    <property type="entry name" value="HATPase_c"/>
    <property type="match status" value="1"/>
</dbReference>
<dbReference type="InterPro" id="IPR004358">
    <property type="entry name" value="Sig_transdc_His_kin-like_C"/>
</dbReference>
<gene>
    <name evidence="16" type="ORF">SAMN05421807_104205</name>
</gene>
<evidence type="ECO:0000256" key="9">
    <source>
        <dbReference type="ARBA" id="ARBA00022777"/>
    </source>
</evidence>
<evidence type="ECO:0000256" key="1">
    <source>
        <dbReference type="ARBA" id="ARBA00000085"/>
    </source>
</evidence>
<keyword evidence="10" id="KW-0067">ATP-binding</keyword>
<dbReference type="RefSeq" id="WP_342068340.1">
    <property type="nucleotide sequence ID" value="NZ_FQXD01000004.1"/>
</dbReference>
<organism evidence="16 17">
    <name type="scientific">Virgibacillus chiguensis</name>
    <dbReference type="NCBI Taxonomy" id="411959"/>
    <lineage>
        <taxon>Bacteria</taxon>
        <taxon>Bacillati</taxon>
        <taxon>Bacillota</taxon>
        <taxon>Bacilli</taxon>
        <taxon>Bacillales</taxon>
        <taxon>Bacillaceae</taxon>
        <taxon>Virgibacillus</taxon>
    </lineage>
</organism>
<dbReference type="CDD" id="cd18773">
    <property type="entry name" value="PDC1_HK_sensor"/>
    <property type="match status" value="1"/>
</dbReference>
<dbReference type="PROSITE" id="PS50109">
    <property type="entry name" value="HIS_KIN"/>
    <property type="match status" value="1"/>
</dbReference>
<evidence type="ECO:0000256" key="13">
    <source>
        <dbReference type="ARBA" id="ARBA00023136"/>
    </source>
</evidence>
<accession>A0A1M5QMU0</accession>
<keyword evidence="13 14" id="KW-0472">Membrane</keyword>
<dbReference type="PRINTS" id="PR00344">
    <property type="entry name" value="BCTRLSENSOR"/>
</dbReference>
<evidence type="ECO:0000256" key="11">
    <source>
        <dbReference type="ARBA" id="ARBA00022989"/>
    </source>
</evidence>
<dbReference type="InterPro" id="IPR016120">
    <property type="entry name" value="Sig_transdc_His_kin_SpoOB"/>
</dbReference>
<comment type="subcellular location">
    <subcellularLocation>
        <location evidence="2">Cell membrane</location>
        <topology evidence="2">Multi-pass membrane protein</topology>
    </subcellularLocation>
</comment>
<evidence type="ECO:0000256" key="10">
    <source>
        <dbReference type="ARBA" id="ARBA00022840"/>
    </source>
</evidence>
<feature type="transmembrane region" description="Helical" evidence="14">
    <location>
        <begin position="65"/>
        <end position="84"/>
    </location>
</feature>
<evidence type="ECO:0000256" key="12">
    <source>
        <dbReference type="ARBA" id="ARBA00023012"/>
    </source>
</evidence>
<dbReference type="Proteomes" id="UP000184079">
    <property type="component" value="Unassembled WGS sequence"/>
</dbReference>
<dbReference type="SMART" id="SM00091">
    <property type="entry name" value="PAS"/>
    <property type="match status" value="1"/>
</dbReference>
<sequence length="600" mass="66948">MLTVASIFLFILSTIGSLKQILSSYHKHVIILVRERMKRGVKMFILHKKKDIIANKRYFSLKVKMIMLISILLIGMFVIFGLFLRSFIATTMEDQIAKRALSVSKSVANMPSVRDAFELERPETVMENIVGPLQQNVGAEFIVIGNKEGIRYAHPDPKKIGKPMVGGDNARALEEGESYISKREGSLGLSIRGKTPIRDKDGEIIGVVSVGFLNEKVQHIIEDQIRSVWLMLFGILFIGVIGAILIATYLKKLLSGMEPEEITQLLLQKEAILQSTHEGIIAVDNQGRMMMMNDAAQTILFDREIDKRSYVGKTVEQFLPHTGLFDVLKTGEKHFNKEMVLGDVVVLTNRTPIFHQHTIIGAVTTFRKKTELESITKELSQMKQYANAQRAQTHEFSNKLHTILGLLQLDKQEEAITYIKQENKTQATLSRFLLEQVADPMVQGLLQGKWDQASELGITMAIDPESQLSTSFVGEKQRAFLTAVGNLLENAIESVKKEEKSNRNMTVLFTDIGEDVIVEVDDSGSGLSHQNIDPIFEQGYTTKDGAHRGVGLALSKHLVERVGGEILVEEGELGGARFIIIMPKGEAERHGETGDTGTNY</sequence>
<keyword evidence="6" id="KW-0808">Transferase</keyword>
<dbReference type="Pfam" id="PF14689">
    <property type="entry name" value="SPOB_a"/>
    <property type="match status" value="1"/>
</dbReference>
<keyword evidence="8" id="KW-0547">Nucleotide-binding</keyword>
<dbReference type="SUPFAM" id="SSF55785">
    <property type="entry name" value="PYP-like sensor domain (PAS domain)"/>
    <property type="match status" value="1"/>
</dbReference>
<dbReference type="InterPro" id="IPR029151">
    <property type="entry name" value="Sensor-like_sf"/>
</dbReference>
<dbReference type="InterPro" id="IPR003594">
    <property type="entry name" value="HATPase_dom"/>
</dbReference>
<keyword evidence="17" id="KW-1185">Reference proteome</keyword>
<evidence type="ECO:0000259" key="15">
    <source>
        <dbReference type="PROSITE" id="PS50109"/>
    </source>
</evidence>
<evidence type="ECO:0000256" key="14">
    <source>
        <dbReference type="SAM" id="Phobius"/>
    </source>
</evidence>
<keyword evidence="4" id="KW-1003">Cell membrane</keyword>
<dbReference type="InterPro" id="IPR036890">
    <property type="entry name" value="HATPase_C_sf"/>
</dbReference>
<dbReference type="Gene3D" id="3.30.565.10">
    <property type="entry name" value="Histidine kinase-like ATPase, C-terminal domain"/>
    <property type="match status" value="1"/>
</dbReference>
<evidence type="ECO:0000256" key="4">
    <source>
        <dbReference type="ARBA" id="ARBA00022475"/>
    </source>
</evidence>
<dbReference type="EMBL" id="FQXD01000004">
    <property type="protein sequence ID" value="SHH15424.1"/>
    <property type="molecule type" value="Genomic_DNA"/>
</dbReference>
<comment type="catalytic activity">
    <reaction evidence="1">
        <text>ATP + protein L-histidine = ADP + protein N-phospho-L-histidine.</text>
        <dbReference type="EC" id="2.7.13.3"/>
    </reaction>
</comment>
<reference evidence="17" key="1">
    <citation type="submission" date="2016-11" db="EMBL/GenBank/DDBJ databases">
        <authorList>
            <person name="Varghese N."/>
            <person name="Submissions S."/>
        </authorList>
    </citation>
    <scope>NUCLEOTIDE SEQUENCE [LARGE SCALE GENOMIC DNA]</scope>
    <source>
        <strain evidence="17">CGMCC 1.6496</strain>
    </source>
</reference>
<keyword evidence="9 16" id="KW-0418">Kinase</keyword>
<dbReference type="GO" id="GO:0000155">
    <property type="term" value="F:phosphorelay sensor kinase activity"/>
    <property type="evidence" value="ECO:0007669"/>
    <property type="project" value="InterPro"/>
</dbReference>
<keyword evidence="12" id="KW-0902">Two-component regulatory system</keyword>
<proteinExistence type="predicted"/>
<dbReference type="GO" id="GO:0005524">
    <property type="term" value="F:ATP binding"/>
    <property type="evidence" value="ECO:0007669"/>
    <property type="project" value="UniProtKB-KW"/>
</dbReference>
<dbReference type="GO" id="GO:0005886">
    <property type="term" value="C:plasma membrane"/>
    <property type="evidence" value="ECO:0007669"/>
    <property type="project" value="UniProtKB-SubCell"/>
</dbReference>
<evidence type="ECO:0000256" key="3">
    <source>
        <dbReference type="ARBA" id="ARBA00012438"/>
    </source>
</evidence>
<evidence type="ECO:0000256" key="2">
    <source>
        <dbReference type="ARBA" id="ARBA00004651"/>
    </source>
</evidence>
<dbReference type="PANTHER" id="PTHR43547:SF3">
    <property type="entry name" value="SENSOR PROTEIN CITS"/>
    <property type="match status" value="1"/>
</dbReference>
<dbReference type="AlphaFoldDB" id="A0A1M5QMU0"/>
<dbReference type="InterPro" id="IPR033463">
    <property type="entry name" value="sCache_3"/>
</dbReference>
<dbReference type="EC" id="2.7.13.3" evidence="3"/>
<dbReference type="SUPFAM" id="SSF55890">
    <property type="entry name" value="Sporulation response regulatory protein Spo0B"/>
    <property type="match status" value="1"/>
</dbReference>
<dbReference type="Gene3D" id="1.10.287.130">
    <property type="match status" value="1"/>
</dbReference>
<feature type="domain" description="Histidine kinase" evidence="15">
    <location>
        <begin position="391"/>
        <end position="586"/>
    </location>
</feature>
<protein>
    <recommendedName>
        <fullName evidence="3">histidine kinase</fullName>
        <ecNumber evidence="3">2.7.13.3</ecNumber>
    </recommendedName>
</protein>
<evidence type="ECO:0000256" key="6">
    <source>
        <dbReference type="ARBA" id="ARBA00022679"/>
    </source>
</evidence>
<dbReference type="InterPro" id="IPR005467">
    <property type="entry name" value="His_kinase_dom"/>
</dbReference>
<dbReference type="InterPro" id="IPR035965">
    <property type="entry name" value="PAS-like_dom_sf"/>
</dbReference>
<dbReference type="FunFam" id="3.30.450.20:FF:000018">
    <property type="entry name" value="Sensor histidine kinase DcuS"/>
    <property type="match status" value="1"/>
</dbReference>
<evidence type="ECO:0000256" key="5">
    <source>
        <dbReference type="ARBA" id="ARBA00022553"/>
    </source>
</evidence>
<dbReference type="PANTHER" id="PTHR43547">
    <property type="entry name" value="TWO-COMPONENT HISTIDINE KINASE"/>
    <property type="match status" value="1"/>
</dbReference>
<dbReference type="Gene3D" id="3.30.450.20">
    <property type="entry name" value="PAS domain"/>
    <property type="match status" value="2"/>
</dbReference>
<keyword evidence="11 14" id="KW-1133">Transmembrane helix</keyword>
<evidence type="ECO:0000256" key="8">
    <source>
        <dbReference type="ARBA" id="ARBA00022741"/>
    </source>
</evidence>
<evidence type="ECO:0000313" key="16">
    <source>
        <dbReference type="EMBL" id="SHH15424.1"/>
    </source>
</evidence>
<evidence type="ECO:0000256" key="7">
    <source>
        <dbReference type="ARBA" id="ARBA00022692"/>
    </source>
</evidence>
<name>A0A1M5QMU0_9BACI</name>
<dbReference type="Pfam" id="PF17203">
    <property type="entry name" value="sCache_3_2"/>
    <property type="match status" value="1"/>
</dbReference>
<keyword evidence="7 14" id="KW-0812">Transmembrane</keyword>
<dbReference type="SMART" id="SM00387">
    <property type="entry name" value="HATPase_c"/>
    <property type="match status" value="1"/>
</dbReference>